<dbReference type="InterPro" id="IPR019490">
    <property type="entry name" value="Glu6P/Mann6P_isomerase_C"/>
</dbReference>
<dbReference type="CDD" id="cd05017">
    <property type="entry name" value="SIS_PGI_PMI_1"/>
    <property type="match status" value="1"/>
</dbReference>
<dbReference type="Pfam" id="PF10432">
    <property type="entry name" value="bact-PGI_C"/>
    <property type="match status" value="1"/>
</dbReference>
<dbReference type="OrthoDB" id="10151at2157"/>
<dbReference type="CDD" id="cd05637">
    <property type="entry name" value="SIS_PGI_PMI_2"/>
    <property type="match status" value="1"/>
</dbReference>
<name>A8MBZ9_CALMQ</name>
<dbReference type="EC" id="5.3.1.8" evidence="4"/>
<dbReference type="GO" id="GO:0004476">
    <property type="term" value="F:mannose-6-phosphate isomerase activity"/>
    <property type="evidence" value="ECO:0007669"/>
    <property type="project" value="UniProtKB-EC"/>
</dbReference>
<organism evidence="4 5">
    <name type="scientific">Caldivirga maquilingensis (strain ATCC 700844 / DSM 13496 / JCM 10307 / IC-167)</name>
    <dbReference type="NCBI Taxonomy" id="397948"/>
    <lineage>
        <taxon>Archaea</taxon>
        <taxon>Thermoproteota</taxon>
        <taxon>Thermoprotei</taxon>
        <taxon>Thermoproteales</taxon>
        <taxon>Thermoproteaceae</taxon>
        <taxon>Caldivirga</taxon>
    </lineage>
</organism>
<dbReference type="AlphaFoldDB" id="A8MBZ9"/>
<dbReference type="NCBIfam" id="TIGR02128">
    <property type="entry name" value="G6PI_arch"/>
    <property type="match status" value="1"/>
</dbReference>
<proteinExistence type="inferred from homology"/>
<dbReference type="PROSITE" id="PS51464">
    <property type="entry name" value="SIS"/>
    <property type="match status" value="1"/>
</dbReference>
<dbReference type="STRING" id="397948.Cmaq_1967"/>
<sequence>MPYGYEEWPKLSLESFKLGRELNLRSIKVGSINYDFEPSNIVITGMGGSGIVGDIVRDSLWGHNIIIHKDFNIPKWVDSRSLVVAVSYSGETLETICGALDALRRGVPVVGVTTGGRLASELEGRGAPVVKVPKAIAPRFGLPNLLYAVLGLLSHYLTIPEIDESISVQGDALRSELPGRLASFLKGYVPMIFAPIGLQAVAYRFKNDLNENSKTPAVVAIVPEADHNDIVAVMLKHPVKYIIIRGRTDDVHDYLMRAVEEVVKNYSSDVEVVELKGSSRLSQEVYGSMLLGLVSVKLAELYGIDPVRTDPINTLKEKIRGINCPSN</sequence>
<dbReference type="GO" id="GO:0097367">
    <property type="term" value="F:carbohydrate derivative binding"/>
    <property type="evidence" value="ECO:0007669"/>
    <property type="project" value="InterPro"/>
</dbReference>
<dbReference type="GO" id="GO:1901135">
    <property type="term" value="P:carbohydrate derivative metabolic process"/>
    <property type="evidence" value="ECO:0007669"/>
    <property type="project" value="InterPro"/>
</dbReference>
<evidence type="ECO:0000259" key="3">
    <source>
        <dbReference type="PROSITE" id="PS51464"/>
    </source>
</evidence>
<dbReference type="GO" id="GO:0004347">
    <property type="term" value="F:glucose-6-phosphate isomerase activity"/>
    <property type="evidence" value="ECO:0007669"/>
    <property type="project" value="InterPro"/>
</dbReference>
<feature type="domain" description="SIS" evidence="3">
    <location>
        <begin position="28"/>
        <end position="163"/>
    </location>
</feature>
<evidence type="ECO:0000313" key="5">
    <source>
        <dbReference type="Proteomes" id="UP000001137"/>
    </source>
</evidence>
<dbReference type="RefSeq" id="WP_012187002.1">
    <property type="nucleotide sequence ID" value="NC_009954.1"/>
</dbReference>
<dbReference type="Proteomes" id="UP000001137">
    <property type="component" value="Chromosome"/>
</dbReference>
<dbReference type="InterPro" id="IPR001347">
    <property type="entry name" value="SIS_dom"/>
</dbReference>
<dbReference type="Gene3D" id="3.40.50.10490">
    <property type="entry name" value="Glucose-6-phosphate isomerase like protein, domain 1"/>
    <property type="match status" value="2"/>
</dbReference>
<dbReference type="SUPFAM" id="SSF53697">
    <property type="entry name" value="SIS domain"/>
    <property type="match status" value="1"/>
</dbReference>
<keyword evidence="5" id="KW-1185">Reference proteome</keyword>
<accession>A8MBZ9</accession>
<evidence type="ECO:0000313" key="4">
    <source>
        <dbReference type="EMBL" id="ABW02783.1"/>
    </source>
</evidence>
<gene>
    <name evidence="4" type="ordered locus">Cmaq_1967</name>
</gene>
<protein>
    <submittedName>
        <fullName evidence="4">Bifunctional phosphoglucose/phosphomannose isomerase</fullName>
        <ecNumber evidence="4">5.3.1.8</ecNumber>
    </submittedName>
</protein>
<evidence type="ECO:0000256" key="1">
    <source>
        <dbReference type="ARBA" id="ARBA00010523"/>
    </source>
</evidence>
<dbReference type="EMBL" id="CP000852">
    <property type="protein sequence ID" value="ABW02783.1"/>
    <property type="molecule type" value="Genomic_DNA"/>
</dbReference>
<dbReference type="GO" id="GO:0005975">
    <property type="term" value="P:carbohydrate metabolic process"/>
    <property type="evidence" value="ECO:0007669"/>
    <property type="project" value="InterPro"/>
</dbReference>
<dbReference type="KEGG" id="cma:Cmaq_1967"/>
<dbReference type="HOGENOM" id="CLU_059687_0_1_2"/>
<keyword evidence="2 4" id="KW-0413">Isomerase</keyword>
<comment type="similarity">
    <text evidence="1">Belongs to the PGI/PMI family.</text>
</comment>
<dbReference type="eggNOG" id="arCOG00052">
    <property type="taxonomic scope" value="Archaea"/>
</dbReference>
<evidence type="ECO:0000256" key="2">
    <source>
        <dbReference type="ARBA" id="ARBA00023235"/>
    </source>
</evidence>
<dbReference type="InterPro" id="IPR046348">
    <property type="entry name" value="SIS_dom_sf"/>
</dbReference>
<dbReference type="GeneID" id="5708441"/>
<reference evidence="4 5" key="1">
    <citation type="submission" date="2007-10" db="EMBL/GenBank/DDBJ databases">
        <title>Complete sequence of Caldivirga maquilingensis IC-167.</title>
        <authorList>
            <consortium name="US DOE Joint Genome Institute"/>
            <person name="Copeland A."/>
            <person name="Lucas S."/>
            <person name="Lapidus A."/>
            <person name="Barry K."/>
            <person name="Glavina del Rio T."/>
            <person name="Dalin E."/>
            <person name="Tice H."/>
            <person name="Pitluck S."/>
            <person name="Saunders E."/>
            <person name="Brettin T."/>
            <person name="Bruce D."/>
            <person name="Detter J.C."/>
            <person name="Han C."/>
            <person name="Schmutz J."/>
            <person name="Larimer F."/>
            <person name="Land M."/>
            <person name="Hauser L."/>
            <person name="Kyrpides N."/>
            <person name="Ivanova N."/>
            <person name="Biddle J.F."/>
            <person name="Zhang Z."/>
            <person name="Fitz-Gibbon S.T."/>
            <person name="Lowe T.M."/>
            <person name="Saltikov C."/>
            <person name="House C.H."/>
            <person name="Richardson P."/>
        </authorList>
    </citation>
    <scope>NUCLEOTIDE SEQUENCE [LARGE SCALE GENOMIC DNA]</scope>
    <source>
        <strain evidence="5">ATCC 700844 / DSM 13496 / JCM 10307 / IC-167</strain>
    </source>
</reference>
<dbReference type="InterPro" id="IPR035484">
    <property type="entry name" value="SIS_PGI/PMI_1"/>
</dbReference>